<dbReference type="PANTHER" id="PTHR13966:SF5">
    <property type="entry name" value="ENDONUCLEASE G, MITOCHONDRIAL"/>
    <property type="match status" value="1"/>
</dbReference>
<gene>
    <name evidence="5" type="ORF">DI598_18285</name>
</gene>
<dbReference type="InterPro" id="IPR044929">
    <property type="entry name" value="DNA/RNA_non-sp_Endonuclease_sf"/>
</dbReference>
<keyword evidence="2" id="KW-0479">Metal-binding</keyword>
<keyword evidence="5" id="KW-0255">Endonuclease</keyword>
<evidence type="ECO:0000259" key="3">
    <source>
        <dbReference type="SMART" id="SM00477"/>
    </source>
</evidence>
<dbReference type="Proteomes" id="UP000249645">
    <property type="component" value="Unassembled WGS sequence"/>
</dbReference>
<feature type="active site" description="Proton acceptor" evidence="1">
    <location>
        <position position="156"/>
    </location>
</feature>
<accession>A0A2W5EBH5</accession>
<feature type="domain" description="DNA/RNA non-specific endonuclease/pyrophosphatase/phosphodiesterase" evidence="4">
    <location>
        <begin position="91"/>
        <end position="316"/>
    </location>
</feature>
<dbReference type="SMART" id="SM00477">
    <property type="entry name" value="NUC"/>
    <property type="match status" value="1"/>
</dbReference>
<dbReference type="PANTHER" id="PTHR13966">
    <property type="entry name" value="ENDONUCLEASE RELATED"/>
    <property type="match status" value="1"/>
</dbReference>
<dbReference type="Gene3D" id="3.40.570.10">
    <property type="entry name" value="Extracellular Endonuclease, subunit A"/>
    <property type="match status" value="1"/>
</dbReference>
<comment type="caution">
    <text evidence="5">The sequence shown here is derived from an EMBL/GenBank/DDBJ whole genome shotgun (WGS) entry which is preliminary data.</text>
</comment>
<sequence length="328" mass="35502">MLLNSFKKIIFSASGLLTLSLLWTSCRKDVVNPVDTPSEVTIKDTLYPNIPITLASDTLVAADTLDNGNLLLGNPTVAAHKIDSVTNYLINTTYYVTSYNSKKGIPNWVSWHLTKTDIGSVSRSDAFANYTSLPTGWYQVLSTSYQGSVTGFDRGHNCPSGDRTSTTAANTATFYMINMIPQAPTLNQGPWEGLESKIRDSIVTNQSKEVYIVMGNYGVGGSGTKGGTTSTIDDGNITVPNHVWKVAVILDNGNGDLNRITSSTTVLAVDMPNTNTLYTTSNKTAWRNYITTINDIETASKAAGRPIDILSRLSSTVKTALKAKKYTD</sequence>
<dbReference type="SMART" id="SM00892">
    <property type="entry name" value="Endonuclease_NS"/>
    <property type="match status" value="1"/>
</dbReference>
<reference evidence="5 6" key="1">
    <citation type="submission" date="2017-11" db="EMBL/GenBank/DDBJ databases">
        <title>Infants hospitalized years apart are colonized by the same room-sourced microbial strains.</title>
        <authorList>
            <person name="Brooks B."/>
            <person name="Olm M.R."/>
            <person name="Firek B.A."/>
            <person name="Baker R."/>
            <person name="Thomas B.C."/>
            <person name="Morowitz M.J."/>
            <person name="Banfield J.F."/>
        </authorList>
    </citation>
    <scope>NUCLEOTIDE SEQUENCE [LARGE SCALE GENOMIC DNA]</scope>
    <source>
        <strain evidence="5">S2_009_000_R2_76</strain>
    </source>
</reference>
<evidence type="ECO:0000256" key="1">
    <source>
        <dbReference type="PIRSR" id="PIRSR640255-1"/>
    </source>
</evidence>
<dbReference type="InterPro" id="IPR044925">
    <property type="entry name" value="His-Me_finger_sf"/>
</dbReference>
<feature type="binding site" evidence="2">
    <location>
        <position position="187"/>
    </location>
    <ligand>
        <name>Mg(2+)</name>
        <dbReference type="ChEBI" id="CHEBI:18420"/>
        <note>catalytic</note>
    </ligand>
</feature>
<evidence type="ECO:0000259" key="4">
    <source>
        <dbReference type="SMART" id="SM00892"/>
    </source>
</evidence>
<dbReference type="Pfam" id="PF01223">
    <property type="entry name" value="Endonuclease_NS"/>
    <property type="match status" value="1"/>
</dbReference>
<dbReference type="GO" id="GO:0016787">
    <property type="term" value="F:hydrolase activity"/>
    <property type="evidence" value="ECO:0007669"/>
    <property type="project" value="InterPro"/>
</dbReference>
<protein>
    <submittedName>
        <fullName evidence="5">DNA/RNA non-specific endonuclease</fullName>
    </submittedName>
</protein>
<name>A0A2W5EBH5_9SPHI</name>
<dbReference type="InterPro" id="IPR020821">
    <property type="entry name" value="ENPP1-3/EXOG-like_nuc-like"/>
</dbReference>
<feature type="domain" description="ENPP1-3/EXOG-like endonuclease/phosphodiesterase" evidence="3">
    <location>
        <begin position="92"/>
        <end position="316"/>
    </location>
</feature>
<evidence type="ECO:0000313" key="6">
    <source>
        <dbReference type="Proteomes" id="UP000249645"/>
    </source>
</evidence>
<dbReference type="SUPFAM" id="SSF54060">
    <property type="entry name" value="His-Me finger endonucleases"/>
    <property type="match status" value="1"/>
</dbReference>
<evidence type="ECO:0000256" key="2">
    <source>
        <dbReference type="PIRSR" id="PIRSR640255-2"/>
    </source>
</evidence>
<dbReference type="GO" id="GO:0046872">
    <property type="term" value="F:metal ion binding"/>
    <property type="evidence" value="ECO:0007669"/>
    <property type="project" value="UniProtKB-KW"/>
</dbReference>
<dbReference type="GO" id="GO:0003676">
    <property type="term" value="F:nucleic acid binding"/>
    <property type="evidence" value="ECO:0007669"/>
    <property type="project" value="InterPro"/>
</dbReference>
<dbReference type="InterPro" id="IPR040255">
    <property type="entry name" value="Non-specific_endonuclease"/>
</dbReference>
<dbReference type="GO" id="GO:0004519">
    <property type="term" value="F:endonuclease activity"/>
    <property type="evidence" value="ECO:0007669"/>
    <property type="project" value="UniProtKB-KW"/>
</dbReference>
<proteinExistence type="predicted"/>
<evidence type="ECO:0000313" key="5">
    <source>
        <dbReference type="EMBL" id="PZP41381.1"/>
    </source>
</evidence>
<dbReference type="EMBL" id="QFOI01000523">
    <property type="protein sequence ID" value="PZP41381.1"/>
    <property type="molecule type" value="Genomic_DNA"/>
</dbReference>
<dbReference type="PROSITE" id="PS51257">
    <property type="entry name" value="PROKAR_LIPOPROTEIN"/>
    <property type="match status" value="1"/>
</dbReference>
<dbReference type="AlphaFoldDB" id="A0A2W5EBH5"/>
<keyword evidence="5" id="KW-0540">Nuclease</keyword>
<keyword evidence="5" id="KW-0378">Hydrolase</keyword>
<organism evidence="5 6">
    <name type="scientific">Pseudopedobacter saltans</name>
    <dbReference type="NCBI Taxonomy" id="151895"/>
    <lineage>
        <taxon>Bacteria</taxon>
        <taxon>Pseudomonadati</taxon>
        <taxon>Bacteroidota</taxon>
        <taxon>Sphingobacteriia</taxon>
        <taxon>Sphingobacteriales</taxon>
        <taxon>Sphingobacteriaceae</taxon>
        <taxon>Pseudopedobacter</taxon>
    </lineage>
</organism>
<dbReference type="InterPro" id="IPR001604">
    <property type="entry name" value="Endo_G_ENPP1-like_dom"/>
</dbReference>